<proteinExistence type="inferred from homology"/>
<keyword evidence="4" id="KW-0413">Isomerase</keyword>
<gene>
    <name evidence="5" type="ORF">JOC86_000377</name>
</gene>
<comment type="similarity">
    <text evidence="1">Belongs to the phosphoglycerate mutase family. BPG-dependent PGAM subfamily.</text>
</comment>
<evidence type="ECO:0000256" key="3">
    <source>
        <dbReference type="ARBA" id="ARBA00023152"/>
    </source>
</evidence>
<evidence type="ECO:0000313" key="6">
    <source>
        <dbReference type="Proteomes" id="UP001646157"/>
    </source>
</evidence>
<dbReference type="InterPro" id="IPR029033">
    <property type="entry name" value="His_PPase_superfam"/>
</dbReference>
<evidence type="ECO:0000256" key="2">
    <source>
        <dbReference type="ARBA" id="ARBA00012028"/>
    </source>
</evidence>
<dbReference type="GO" id="GO:0043755">
    <property type="term" value="F:alpha-ribazole phosphatase activity"/>
    <property type="evidence" value="ECO:0007669"/>
    <property type="project" value="UniProtKB-EC"/>
</dbReference>
<accession>A0ABS2N7K3</accession>
<name>A0ABS2N7K3_9BACI</name>
<dbReference type="InterPro" id="IPR013078">
    <property type="entry name" value="His_Pase_superF_clade-1"/>
</dbReference>
<dbReference type="SUPFAM" id="SSF53254">
    <property type="entry name" value="Phosphoglycerate mutase-like"/>
    <property type="match status" value="1"/>
</dbReference>
<keyword evidence="3" id="KW-0324">Glycolysis</keyword>
<evidence type="ECO:0000256" key="4">
    <source>
        <dbReference type="ARBA" id="ARBA00023235"/>
    </source>
</evidence>
<dbReference type="Proteomes" id="UP001646157">
    <property type="component" value="Unassembled WGS sequence"/>
</dbReference>
<dbReference type="PANTHER" id="PTHR11931">
    <property type="entry name" value="PHOSPHOGLYCERATE MUTASE"/>
    <property type="match status" value="1"/>
</dbReference>
<dbReference type="EC" id="5.4.2.11" evidence="2"/>
<dbReference type="SMART" id="SM00855">
    <property type="entry name" value="PGAM"/>
    <property type="match status" value="1"/>
</dbReference>
<dbReference type="RefSeq" id="WP_205168067.1">
    <property type="nucleotide sequence ID" value="NZ_JAFBDZ010000001.1"/>
</dbReference>
<keyword evidence="6" id="KW-1185">Reference proteome</keyword>
<evidence type="ECO:0000313" key="5">
    <source>
        <dbReference type="EMBL" id="MBM7583840.1"/>
    </source>
</evidence>
<dbReference type="Pfam" id="PF00300">
    <property type="entry name" value="His_Phos_1"/>
    <property type="match status" value="1"/>
</dbReference>
<keyword evidence="5" id="KW-0378">Hydrolase</keyword>
<sequence>MDDRVVVAVYRHGLTEANKNHQYLGWTDSSVCKDEQERITQERNSHSFYHQYFCSDLSRCTSSLNLLNPEAIPILLKEFREINFGDWEGRTYEELKHDLQYQDWISSPFTVKPPNGESYLEFTDRVRKGWEKIITTTVKQGDSKVMLMSHGGVLRYLISTYSPIKLDFWDIHAPYCGGYELVWTKNGFWRGEKCILLREVPITAKQNG</sequence>
<dbReference type="InterPro" id="IPR005952">
    <property type="entry name" value="Phosphogly_mut1"/>
</dbReference>
<reference evidence="5 6" key="1">
    <citation type="submission" date="2021-01" db="EMBL/GenBank/DDBJ databases">
        <title>Genomic Encyclopedia of Type Strains, Phase IV (KMG-IV): sequencing the most valuable type-strain genomes for metagenomic binning, comparative biology and taxonomic classification.</title>
        <authorList>
            <person name="Goeker M."/>
        </authorList>
    </citation>
    <scope>NUCLEOTIDE SEQUENCE [LARGE SCALE GENOMIC DNA]</scope>
    <source>
        <strain evidence="5 6">DSM 24834</strain>
    </source>
</reference>
<dbReference type="EMBL" id="JAFBDZ010000001">
    <property type="protein sequence ID" value="MBM7583840.1"/>
    <property type="molecule type" value="Genomic_DNA"/>
</dbReference>
<dbReference type="Gene3D" id="3.40.50.1240">
    <property type="entry name" value="Phosphoglycerate mutase-like"/>
    <property type="match status" value="1"/>
</dbReference>
<organism evidence="5 6">
    <name type="scientific">Rossellomorea pakistanensis</name>
    <dbReference type="NCBI Taxonomy" id="992288"/>
    <lineage>
        <taxon>Bacteria</taxon>
        <taxon>Bacillati</taxon>
        <taxon>Bacillota</taxon>
        <taxon>Bacilli</taxon>
        <taxon>Bacillales</taxon>
        <taxon>Bacillaceae</taxon>
        <taxon>Rossellomorea</taxon>
    </lineage>
</organism>
<comment type="caution">
    <text evidence="5">The sequence shown here is derived from an EMBL/GenBank/DDBJ whole genome shotgun (WGS) entry which is preliminary data.</text>
</comment>
<evidence type="ECO:0000256" key="1">
    <source>
        <dbReference type="ARBA" id="ARBA00006717"/>
    </source>
</evidence>
<protein>
    <recommendedName>
        <fullName evidence="2">phosphoglycerate mutase (2,3-diphosphoglycerate-dependent)</fullName>
        <ecNumber evidence="2">5.4.2.11</ecNumber>
    </recommendedName>
</protein>